<feature type="transmembrane region" description="Helical" evidence="8">
    <location>
        <begin position="348"/>
        <end position="369"/>
    </location>
</feature>
<dbReference type="Pfam" id="PF07690">
    <property type="entry name" value="MFS_1"/>
    <property type="match status" value="1"/>
</dbReference>
<keyword evidence="11" id="KW-1185">Reference proteome</keyword>
<keyword evidence="2" id="KW-0813">Transport</keyword>
<comment type="caution">
    <text evidence="10">The sequence shown here is derived from an EMBL/GenBank/DDBJ whole genome shotgun (WGS) entry which is preliminary data.</text>
</comment>
<evidence type="ECO:0000256" key="7">
    <source>
        <dbReference type="SAM" id="MobiDB-lite"/>
    </source>
</evidence>
<organism evidence="10 11">
    <name type="scientific">Allostreptomyces psammosilenae</name>
    <dbReference type="NCBI Taxonomy" id="1892865"/>
    <lineage>
        <taxon>Bacteria</taxon>
        <taxon>Bacillati</taxon>
        <taxon>Actinomycetota</taxon>
        <taxon>Actinomycetes</taxon>
        <taxon>Kitasatosporales</taxon>
        <taxon>Streptomycetaceae</taxon>
        <taxon>Allostreptomyces</taxon>
    </lineage>
</organism>
<comment type="subcellular location">
    <subcellularLocation>
        <location evidence="1">Cell membrane</location>
        <topology evidence="1">Multi-pass membrane protein</topology>
    </subcellularLocation>
</comment>
<dbReference type="PANTHER" id="PTHR23517">
    <property type="entry name" value="RESISTANCE PROTEIN MDTM, PUTATIVE-RELATED-RELATED"/>
    <property type="match status" value="1"/>
</dbReference>
<feature type="region of interest" description="Disordered" evidence="7">
    <location>
        <begin position="408"/>
        <end position="466"/>
    </location>
</feature>
<feature type="transmembrane region" description="Helical" evidence="8">
    <location>
        <begin position="103"/>
        <end position="126"/>
    </location>
</feature>
<evidence type="ECO:0000256" key="6">
    <source>
        <dbReference type="ARBA" id="ARBA00023136"/>
    </source>
</evidence>
<dbReference type="Gene3D" id="1.20.1250.20">
    <property type="entry name" value="MFS general substrate transporter like domains"/>
    <property type="match status" value="1"/>
</dbReference>
<dbReference type="InterPro" id="IPR011701">
    <property type="entry name" value="MFS"/>
</dbReference>
<dbReference type="InterPro" id="IPR036259">
    <property type="entry name" value="MFS_trans_sf"/>
</dbReference>
<keyword evidence="4 8" id="KW-0812">Transmembrane</keyword>
<feature type="transmembrane region" description="Helical" evidence="8">
    <location>
        <begin position="79"/>
        <end position="97"/>
    </location>
</feature>
<evidence type="ECO:0000313" key="11">
    <source>
        <dbReference type="Proteomes" id="UP000567795"/>
    </source>
</evidence>
<evidence type="ECO:0000256" key="8">
    <source>
        <dbReference type="SAM" id="Phobius"/>
    </source>
</evidence>
<feature type="compositionally biased region" description="Low complexity" evidence="7">
    <location>
        <begin position="408"/>
        <end position="427"/>
    </location>
</feature>
<protein>
    <submittedName>
        <fullName evidence="10">MFS family permease</fullName>
    </submittedName>
</protein>
<gene>
    <name evidence="10" type="ORF">FHU37_004936</name>
</gene>
<keyword evidence="5 8" id="KW-1133">Transmembrane helix</keyword>
<feature type="transmembrane region" description="Helical" evidence="8">
    <location>
        <begin position="44"/>
        <end position="67"/>
    </location>
</feature>
<name>A0A853A196_9ACTN</name>
<dbReference type="GO" id="GO:0005886">
    <property type="term" value="C:plasma membrane"/>
    <property type="evidence" value="ECO:0007669"/>
    <property type="project" value="UniProtKB-SubCell"/>
</dbReference>
<keyword evidence="6 8" id="KW-0472">Membrane</keyword>
<evidence type="ECO:0000256" key="1">
    <source>
        <dbReference type="ARBA" id="ARBA00004651"/>
    </source>
</evidence>
<feature type="transmembrane region" description="Helical" evidence="8">
    <location>
        <begin position="310"/>
        <end position="336"/>
    </location>
</feature>
<dbReference type="GO" id="GO:0022857">
    <property type="term" value="F:transmembrane transporter activity"/>
    <property type="evidence" value="ECO:0007669"/>
    <property type="project" value="InterPro"/>
</dbReference>
<dbReference type="PROSITE" id="PS50850">
    <property type="entry name" value="MFS"/>
    <property type="match status" value="1"/>
</dbReference>
<feature type="transmembrane region" description="Helical" evidence="8">
    <location>
        <begin position="381"/>
        <end position="399"/>
    </location>
</feature>
<dbReference type="PANTHER" id="PTHR23517:SF2">
    <property type="entry name" value="MULTIDRUG RESISTANCE PROTEIN MDTH"/>
    <property type="match status" value="1"/>
</dbReference>
<dbReference type="InterPro" id="IPR020846">
    <property type="entry name" value="MFS_dom"/>
</dbReference>
<feature type="transmembrane region" description="Helical" evidence="8">
    <location>
        <begin position="244"/>
        <end position="265"/>
    </location>
</feature>
<dbReference type="EMBL" id="JACBZD010000002">
    <property type="protein sequence ID" value="NYI07907.1"/>
    <property type="molecule type" value="Genomic_DNA"/>
</dbReference>
<feature type="transmembrane region" description="Helical" evidence="8">
    <location>
        <begin position="166"/>
        <end position="186"/>
    </location>
</feature>
<feature type="compositionally biased region" description="Basic and acidic residues" evidence="7">
    <location>
        <begin position="444"/>
        <end position="466"/>
    </location>
</feature>
<evidence type="ECO:0000256" key="5">
    <source>
        <dbReference type="ARBA" id="ARBA00022989"/>
    </source>
</evidence>
<sequence>MRTYRAVRSFPAAVQLLLVNQAGVNTGFYLLVPYLASHLGENLGLSAAVVGLVLGVRTLSQQGLFIIGGTASDRLGARGVIIAGCGLRTVGFALFAFGDDLPVLLAASVLSGLAGALFNPAVRAYIATESSDRKAEAFALFNVFATTGALVGPLLGSLLLLVDFRAAALAAAGLFAVLTVAQALLLPARRVAPSGGSVLGDWREVLGNRRFLAFALAMMGVITLENQLYLLLADGARRASGWDGAVSLLFLAGTCVNLLLQVRITRRLHATGRRARWIALGLAVMGLAFVPPIAVAAADPPESVPAALLRLAPLLAAAVLLQLGVMIGQPFVLELIPAFGRTGLTGTYYGVFYVLSGVAAAGGNALIGWAMDAGADRGAAWLPWVSCVAIGLAGAAAVARLGARGALPEPAAATPPEAGTAPAAARPNDARPEDARPEGTGGDAARRAGRDDRAASSPRARKEPAQ</sequence>
<dbReference type="RefSeq" id="WP_179816831.1">
    <property type="nucleotide sequence ID" value="NZ_JACBZD010000002.1"/>
</dbReference>
<feature type="transmembrane region" description="Helical" evidence="8">
    <location>
        <begin position="211"/>
        <end position="232"/>
    </location>
</feature>
<proteinExistence type="predicted"/>
<feature type="domain" description="Major facilitator superfamily (MFS) profile" evidence="9">
    <location>
        <begin position="11"/>
        <end position="411"/>
    </location>
</feature>
<evidence type="ECO:0000259" key="9">
    <source>
        <dbReference type="PROSITE" id="PS50850"/>
    </source>
</evidence>
<evidence type="ECO:0000256" key="2">
    <source>
        <dbReference type="ARBA" id="ARBA00022448"/>
    </source>
</evidence>
<dbReference type="SUPFAM" id="SSF103473">
    <property type="entry name" value="MFS general substrate transporter"/>
    <property type="match status" value="1"/>
</dbReference>
<dbReference type="InterPro" id="IPR050171">
    <property type="entry name" value="MFS_Transporters"/>
</dbReference>
<feature type="compositionally biased region" description="Basic and acidic residues" evidence="7">
    <location>
        <begin position="428"/>
        <end position="437"/>
    </location>
</feature>
<evidence type="ECO:0000256" key="4">
    <source>
        <dbReference type="ARBA" id="ARBA00022692"/>
    </source>
</evidence>
<keyword evidence="3" id="KW-1003">Cell membrane</keyword>
<feature type="transmembrane region" description="Helical" evidence="8">
    <location>
        <begin position="12"/>
        <end position="32"/>
    </location>
</feature>
<dbReference type="Proteomes" id="UP000567795">
    <property type="component" value="Unassembled WGS sequence"/>
</dbReference>
<dbReference type="AlphaFoldDB" id="A0A853A196"/>
<feature type="transmembrane region" description="Helical" evidence="8">
    <location>
        <begin position="138"/>
        <end position="160"/>
    </location>
</feature>
<accession>A0A853A196</accession>
<reference evidence="10 11" key="1">
    <citation type="submission" date="2020-07" db="EMBL/GenBank/DDBJ databases">
        <title>Sequencing the genomes of 1000 actinobacteria strains.</title>
        <authorList>
            <person name="Klenk H.-P."/>
        </authorList>
    </citation>
    <scope>NUCLEOTIDE SEQUENCE [LARGE SCALE GENOMIC DNA]</scope>
    <source>
        <strain evidence="10 11">DSM 42178</strain>
    </source>
</reference>
<evidence type="ECO:0000313" key="10">
    <source>
        <dbReference type="EMBL" id="NYI07907.1"/>
    </source>
</evidence>
<feature type="transmembrane region" description="Helical" evidence="8">
    <location>
        <begin position="277"/>
        <end position="298"/>
    </location>
</feature>
<evidence type="ECO:0000256" key="3">
    <source>
        <dbReference type="ARBA" id="ARBA00022475"/>
    </source>
</evidence>